<dbReference type="Proteomes" id="UP000030703">
    <property type="component" value="Unassembled WGS sequence"/>
</dbReference>
<name>W9YYP3_FUSOX</name>
<reference evidence="1" key="1">
    <citation type="submission" date="2012-04" db="EMBL/GenBank/DDBJ databases">
        <title>The Genome Sequence of Fusarium oxysporum melonis.</title>
        <authorList>
            <consortium name="The Broad Institute Genome Sequencing Platform"/>
            <person name="Ma L.-J."/>
            <person name="Gale L.R."/>
            <person name="Schwartz D.C."/>
            <person name="Zhou S."/>
            <person name="Corby-Kistler H."/>
            <person name="Young S.K."/>
            <person name="Zeng Q."/>
            <person name="Gargeya S."/>
            <person name="Fitzgerald M."/>
            <person name="Haas B."/>
            <person name="Abouelleil A."/>
            <person name="Alvarado L."/>
            <person name="Arachchi H.M."/>
            <person name="Berlin A."/>
            <person name="Brown A."/>
            <person name="Chapman S.B."/>
            <person name="Chen Z."/>
            <person name="Dunbar C."/>
            <person name="Freedman E."/>
            <person name="Gearin G."/>
            <person name="Goldberg J."/>
            <person name="Griggs A."/>
            <person name="Gujja S."/>
            <person name="Heiman D."/>
            <person name="Howarth C."/>
            <person name="Larson L."/>
            <person name="Lui A."/>
            <person name="MacDonald P.J.P."/>
            <person name="Montmayeur A."/>
            <person name="Murphy C."/>
            <person name="Neiman D."/>
            <person name="Pearson M."/>
            <person name="Priest M."/>
            <person name="Roberts A."/>
            <person name="Saif S."/>
            <person name="Shea T."/>
            <person name="Shenoy N."/>
            <person name="Sisk P."/>
            <person name="Stolte C."/>
            <person name="Sykes S."/>
            <person name="Wortman J."/>
            <person name="Nusbaum C."/>
            <person name="Birren B."/>
        </authorList>
    </citation>
    <scope>NUCLEOTIDE SEQUENCE</scope>
    <source>
        <strain evidence="1">26406</strain>
    </source>
</reference>
<gene>
    <name evidence="1" type="ORF">FOMG_18609</name>
</gene>
<protein>
    <submittedName>
        <fullName evidence="1">Uncharacterized protein</fullName>
    </submittedName>
</protein>
<evidence type="ECO:0000313" key="1">
    <source>
        <dbReference type="EMBL" id="EXK24674.1"/>
    </source>
</evidence>
<dbReference type="AlphaFoldDB" id="W9YYP3"/>
<sequence>MLQAICCLPLSWQPQPGPLPLTTSLKRPPGTSIRFQRALWAQCVYSGNSPDFCQMNIPPGDSLILSSCSTRRVYVLALSSL</sequence>
<dbReference type="HOGENOM" id="CLU_2573984_0_0_1"/>
<dbReference type="VEuPathDB" id="FungiDB:FOMG_18609"/>
<organism evidence="1">
    <name type="scientific">Fusarium oxysporum f. sp. melonis 26406</name>
    <dbReference type="NCBI Taxonomy" id="1089452"/>
    <lineage>
        <taxon>Eukaryota</taxon>
        <taxon>Fungi</taxon>
        <taxon>Dikarya</taxon>
        <taxon>Ascomycota</taxon>
        <taxon>Pezizomycotina</taxon>
        <taxon>Sordariomycetes</taxon>
        <taxon>Hypocreomycetidae</taxon>
        <taxon>Hypocreales</taxon>
        <taxon>Nectriaceae</taxon>
        <taxon>Fusarium</taxon>
        <taxon>Fusarium oxysporum species complex</taxon>
    </lineage>
</organism>
<accession>W9YYP3</accession>
<dbReference type="EMBL" id="JH659463">
    <property type="protein sequence ID" value="EXK24674.1"/>
    <property type="molecule type" value="Genomic_DNA"/>
</dbReference>
<reference evidence="1" key="2">
    <citation type="submission" date="2012-05" db="EMBL/GenBank/DDBJ databases">
        <title>Annotation of the Genome Sequence of Fusarium oxysporum f. sp. melonis 26406.</title>
        <authorList>
            <consortium name="The Broad Institute Genomics Platform"/>
            <person name="Ma L.-J."/>
            <person name="Corby-Kistler H."/>
            <person name="Broz K."/>
            <person name="Gale L.R."/>
            <person name="Jonkers W."/>
            <person name="O'Donnell K."/>
            <person name="Ploetz R."/>
            <person name="Steinberg C."/>
            <person name="Schwartz D.C."/>
            <person name="VanEtten H."/>
            <person name="Zhou S."/>
            <person name="Young S.K."/>
            <person name="Zeng Q."/>
            <person name="Gargeya S."/>
            <person name="Fitzgerald M."/>
            <person name="Abouelleil A."/>
            <person name="Alvarado L."/>
            <person name="Chapman S.B."/>
            <person name="Gainer-Dewar J."/>
            <person name="Goldberg J."/>
            <person name="Griggs A."/>
            <person name="Gujja S."/>
            <person name="Hansen M."/>
            <person name="Howarth C."/>
            <person name="Imamovic A."/>
            <person name="Ireland A."/>
            <person name="Larimer J."/>
            <person name="McCowan C."/>
            <person name="Murphy C."/>
            <person name="Pearson M."/>
            <person name="Poon T.W."/>
            <person name="Priest M."/>
            <person name="Roberts A."/>
            <person name="Saif S."/>
            <person name="Shea T."/>
            <person name="Sykes S."/>
            <person name="Wortman J."/>
            <person name="Nusbaum C."/>
            <person name="Birren B."/>
        </authorList>
    </citation>
    <scope>NUCLEOTIDE SEQUENCE</scope>
    <source>
        <strain evidence="1">26406</strain>
    </source>
</reference>
<proteinExistence type="predicted"/>